<dbReference type="SMART" id="SM00212">
    <property type="entry name" value="UBCc"/>
    <property type="match status" value="1"/>
</dbReference>
<feature type="compositionally biased region" description="Low complexity" evidence="29">
    <location>
        <begin position="1669"/>
        <end position="1692"/>
    </location>
</feature>
<feature type="compositionally biased region" description="Low complexity" evidence="29">
    <location>
        <begin position="2402"/>
        <end position="2424"/>
    </location>
</feature>
<dbReference type="Pfam" id="PF00653">
    <property type="entry name" value="BIR"/>
    <property type="match status" value="1"/>
</dbReference>
<dbReference type="PANTHER" id="PTHR46116:SF39">
    <property type="entry name" value="BACULOVIRAL IAP REPEAT-CONTAINING PROTEIN 6"/>
    <property type="match status" value="1"/>
</dbReference>
<keyword evidence="12" id="KW-0053">Apoptosis</keyword>
<dbReference type="InterPro" id="IPR001370">
    <property type="entry name" value="BIR_rpt"/>
</dbReference>
<dbReference type="GO" id="GO:0032465">
    <property type="term" value="P:regulation of cytokinesis"/>
    <property type="evidence" value="ECO:0007669"/>
    <property type="project" value="InterPro"/>
</dbReference>
<evidence type="ECO:0000256" key="5">
    <source>
        <dbReference type="ARBA" id="ARBA00004647"/>
    </source>
</evidence>
<dbReference type="SUPFAM" id="SSF50978">
    <property type="entry name" value="WD40 repeat-like"/>
    <property type="match status" value="1"/>
</dbReference>
<feature type="compositionally biased region" description="Polar residues" evidence="29">
    <location>
        <begin position="3776"/>
        <end position="3787"/>
    </location>
</feature>
<dbReference type="InterPro" id="IPR016135">
    <property type="entry name" value="UBQ-conjugating_enzyme/RWD"/>
</dbReference>
<feature type="region of interest" description="Disordered" evidence="29">
    <location>
        <begin position="4728"/>
        <end position="4756"/>
    </location>
</feature>
<accession>A0A8D8W4W0</accession>
<dbReference type="PANTHER" id="PTHR46116">
    <property type="entry name" value="(E3-INDEPENDENT) E2 UBIQUITIN-CONJUGATING ENZYME"/>
    <property type="match status" value="1"/>
</dbReference>
<protein>
    <recommendedName>
        <fullName evidence="25">Dual E2 ubiquitin-conjugating enzyme/E3 ubiquitin-protein ligase BIRC6</fullName>
    </recommendedName>
    <alternativeName>
        <fullName evidence="28">BIR repeat-containing ubiquitin-conjugating enzyme</fullName>
    </alternativeName>
    <alternativeName>
        <fullName evidence="27">Baculoviral IAP repeat-containing protein 6</fullName>
    </alternativeName>
    <alternativeName>
        <fullName evidence="26">Ubiquitin-conjugating BIR domain enzyme apollon</fullName>
    </alternativeName>
</protein>
<feature type="region of interest" description="Disordered" evidence="29">
    <location>
        <begin position="2245"/>
        <end position="2274"/>
    </location>
</feature>
<feature type="compositionally biased region" description="Low complexity" evidence="29">
    <location>
        <begin position="1154"/>
        <end position="1167"/>
    </location>
</feature>
<dbReference type="CDD" id="cd00022">
    <property type="entry name" value="BIR"/>
    <property type="match status" value="1"/>
</dbReference>
<keyword evidence="21" id="KW-0472">Membrane</keyword>
<dbReference type="FunFam" id="3.10.110.10:FF:000014">
    <property type="entry name" value="Baculoviral IAP repeat-containing protein 6"/>
    <property type="match status" value="1"/>
</dbReference>
<dbReference type="GO" id="GO:0046872">
    <property type="term" value="F:metal ion binding"/>
    <property type="evidence" value="ECO:0007669"/>
    <property type="project" value="UniProtKB-KW"/>
</dbReference>
<dbReference type="SUPFAM" id="SSF57924">
    <property type="entry name" value="Inhibitor of apoptosis (IAP) repeat"/>
    <property type="match status" value="1"/>
</dbReference>
<keyword evidence="10" id="KW-0808">Transferase</keyword>
<keyword evidence="9" id="KW-0132">Cell division</keyword>
<feature type="compositionally biased region" description="Polar residues" evidence="29">
    <location>
        <begin position="2380"/>
        <end position="2396"/>
    </location>
</feature>
<dbReference type="PROSITE" id="PS51998">
    <property type="entry name" value="DEK_C"/>
    <property type="match status" value="1"/>
</dbReference>
<dbReference type="PROSITE" id="PS50143">
    <property type="entry name" value="BIR_REPEAT_2"/>
    <property type="match status" value="1"/>
</dbReference>
<feature type="region of interest" description="Disordered" evidence="29">
    <location>
        <begin position="2084"/>
        <end position="2125"/>
    </location>
</feature>
<evidence type="ECO:0000259" key="30">
    <source>
        <dbReference type="PROSITE" id="PS50127"/>
    </source>
</evidence>
<name>A0A8D8W4W0_9HEMI</name>
<evidence type="ECO:0000256" key="7">
    <source>
        <dbReference type="ARBA" id="ARBA00022553"/>
    </source>
</evidence>
<evidence type="ECO:0000256" key="4">
    <source>
        <dbReference type="ARBA" id="ARBA00004300"/>
    </source>
</evidence>
<dbReference type="GO" id="GO:0005794">
    <property type="term" value="C:Golgi apparatus"/>
    <property type="evidence" value="ECO:0007669"/>
    <property type="project" value="UniProtKB-SubCell"/>
</dbReference>
<evidence type="ECO:0000256" key="13">
    <source>
        <dbReference type="ARBA" id="ARBA00022723"/>
    </source>
</evidence>
<keyword evidence="8" id="KW-0853">WD repeat</keyword>
<dbReference type="PROSITE" id="PS50127">
    <property type="entry name" value="UBC_2"/>
    <property type="match status" value="1"/>
</dbReference>
<dbReference type="GO" id="GO:0030496">
    <property type="term" value="C:midbody"/>
    <property type="evidence" value="ECO:0007669"/>
    <property type="project" value="UniProtKB-SubCell"/>
</dbReference>
<dbReference type="Pfam" id="PF00179">
    <property type="entry name" value="UQ_con"/>
    <property type="match status" value="1"/>
</dbReference>
<dbReference type="SUPFAM" id="SSF109715">
    <property type="entry name" value="DEK C-terminal domain"/>
    <property type="match status" value="1"/>
</dbReference>
<feature type="region of interest" description="Disordered" evidence="29">
    <location>
        <begin position="1138"/>
        <end position="1173"/>
    </location>
</feature>
<feature type="region of interest" description="Disordered" evidence="29">
    <location>
        <begin position="2380"/>
        <end position="2451"/>
    </location>
</feature>
<feature type="compositionally biased region" description="Low complexity" evidence="29">
    <location>
        <begin position="3886"/>
        <end position="3898"/>
    </location>
</feature>
<feature type="region of interest" description="Disordered" evidence="29">
    <location>
        <begin position="3772"/>
        <end position="3794"/>
    </location>
</feature>
<sequence length="4765" mass="519796">MADNGVWKLQDDGYLNIEGNPESVIYHPNLNILIVLSRDAESIVVDINSGSVLRKCAFSDDSQPIVKGTYLPSYDKVLLTDTKAVGVRSDYNGVLLLDTMLQTCLKSKNNVVKLEMLVSEAILLQQTLKTIEAASCEFSPDLWTEVLTELETKIEAAQSEPKKSAKSQKWNIICLELKHASFKTACYSLVCELKRQNRHVPALAIASAINERLNSLHATSSVSFPGGDSQAADHRNLMFSESARRETFAKWPHMDYKWALPDQMAQAGFFHQPNATGDDRAMCFTCTVCLVCWEPTDEPWAEHERHSPCCPFVKGEYTQNVPLSVTYATAPALGLTHTLSPDVGLVDISSLPGYLSVCATDATVIVLNFVHQLKIENEFSVSKLCNDSGLSHSELVLSSTAIASHVKHGAKTSESLDEENVNRTVSGVESSEAMTDGSDVPRPCLLVGVRMRTTGEEINQLKQRLEAGGSPLIDTEMNPPTPSACSEAFLLVMDFHYRPYRCSNGTRSLSSGVQGNKKAVSGTGTSTATGGGGKLIQWEKQGMYHHPLIDEIMDDDFLVTSSPTAVEYMQNEPPQPSTSNSNSNSTDVTHSELKKELWSILEKSDFCTTSLKKLRLLLESKLNCDLSQRLLEFGEIVQAYLEEFNKKETGGMVPSEFYDSLMNLDSVAAGEQGVGGFEGFDNYSAFDSLDTSGSFSFGHPSSIKSLETIDTALNKLLDSALTRKKQSAGGVVTGAGSPGASCKSVPGLVQIIQVPSSSSDITITGIHPLSDYLHVLVILSDGSLHLYSLYHTGKVVTLSSSPLKSHSPSSPKEGLSKAILLPPDQSCNVLAGITLTGSLVLMDVLTLTVLSHLDPAPDQEFVTLTYCNSLERICVATSKGCLRFYALRDDDELRLREDASSSPVMKKKANLNQANAASNISDSLIVNRLSYGLPELRTLYSLTLFETLSPGYSAAVPPCWSELMQAQKQRRHAQHLTREDIHTRSWRLQNDLTTWGEHMFELSLPKNTCVGQVDVKLTLHTPCPQVPHLQVTLLRPITSRAPFQASHNAQAAAAGYTSTPVDAGVSFSLPNEDPAVKANSVQSDFYSNTEVLSGPVNISNCLDLSDQSCTISFSSPKLLQTKNRQLLVHIKALSFNMNTTQTPHKTKSKDKDSPTSSKVTSSTSSSSIFGAGKPTGMSAIRNYLFGTTGPSGSTSKKSESFIGCDWIHEISITIRKSKPADIPNERLERMTMIECSTVVEKLLRSIIKSGDHVIQSIALDILIWIAVIRLGRLRTSQDPARATQDQQCQEQQFQFVKLIESQLGDFLHTCFIQSGRSIARKAAKFLIICSDGMKDATDASKVRFDVTLLKVLVDLLPYICMSWSAGSVRWLFQMLNKVMSLDTTAVAAHRCLDILNAIGAQLTARQNPYHLILRTRFGLHGTPLEPELFEYEPYIPSKFQSVPVGYTPVMAGEGPWVSANNNSWPVSINNNPGAASSNVPGTGSNANSSPQWIGLSSEPLDWRELLIPPTEGKGAPRVKGITVNHYMKGLLEVEPLHFTCHAMSDGTKLEKIDPQPVNPLFHMYSGGAKTRSTQWNVADNCIVVDMAPDQEMSKFPGGDGKGQQGVPSGVFSTISSSFSPYVSLSAGGSTGVAGGESKIMTSGDFFKSFTSQQGGGVYPLWGTHDSMDASTSTPLETSSTATTSSTYTGVASQDDQQAGSGSISWSQLLSPPPQQVMVIERMHSGARRFLVLDFGRPILLTDLLIPACSELLSLSIDIWNRSEEADAIRLVVTPDIALKNLILSDIQPPPICRYLKITTIGRYGMSTAKCKIPVGSYYGHTLVLPGEDYADKNAGATLCETNIKAQLQLLSSLHEDIYCRYSLCCTKLKEYMTPLLVSETPNVVHMHRYFNRKKENNLFLPEPKDKIISCYKECVTYQHQLNVVKSVIRRLSPPVVTKNDPLVLAGSSDKLRLIGECLLDSVLYYVYEIGPIPSPPPTLSLRFDEPLCSRLFSSFCITEDTRLQVATAALLVATCGPHPWWGDFLVRRFCDLYSSQQSLIFPQDRILMLFSWLGRKNLTLCSSLVDSLLRALLTHLAPLAHASPITSSQHNSSSQNTSSSSQTSTSLGTGVNASTSSVGGSSSSVGTAPGFLRSNTDLSLITWLLLFLSQVLDCSCGDSPPQESNKPFGTRWDFMCGELAMQKQKLKPKASNSTSRNNRNRRLQKKLMNQSTSHMNDLIEHKKPHLSDFLSEAKKSSIISDLMEHKKSHHNKDSSDKASKSSSSSGGSTSKNSSECLVTPLISLPRQHCLPSARAILAFVLHLDYTCNVDTFLVACKDLSRIIISTRPSLTLPELLSESELLHLLRLAVWSDQHRSVWGGPWTLHALTCLLLDMLDAQQQGGQPVNSQPSGSTSASGVEDNASAPTATSSQASSTPTPVTPSGQGSSGSGVNTPSTLAPEPSPTLSPYVLPSVLESDDSDLEDFLDDILERGRILVHKVPSFVPKSSMGGISCSMSQAMDSRLEYGVENNAEVTLKRLTAQSAYNLPISIQSPLPHAAPGLDPNDVNAMQWDDGVTQAWTRDETPLTGHQMLSNCFNTLFCELDSLTGWSNIEQILELWLTLNGSGKSSSEECTGRRFNPSHVPEIVLSTRSISTLIHALTLRPNVSLRTWCLSFETLTLATNTPCDTTLTNQADNDAASALVGMARVIIDQPSFLPMMFTFMSSSQLKSNQLAGPSVCLAFRQFLVRLQARCDILSFSTELNTGTQLKEHLLSLLYMLVQNKGPLTSQAGPLDVQCEFVQHLLHLHFSAYHLPTAMSILESVGMLLYSYVTSLDTLKCLSVNEASVNNPLSCFHNAWSSLLSSAPSTNSSTSSSDSAKLLKLPSHQTLMLNLLRFATKLVQIPLDERNGGGGDQTDESKAEQQLFQTPCLADVVLRHNTSMEHLLTSLASSSSSSFAMILSSSNNLLFTDNFEPSCVGDGVFQLLVTLTSKASTRSLALTPILEFLSNWNNSSRGVFQLSEPFVWLLMKCLNTAESVQELVNLGGVTVLCRGLIQSHSLVINPHPSQVSVLMQHLSQFPAYNMVGSGNTPSSSKKVNSPPVPDSWTYPPKLINFAPLGTISTPNPASQTPEVLIQSTPPHRRARSPAWSYHFFSDESSVELTITLPCAILLKEIQLQPHVSALCTCPSAVGLEVCHGLGTGMVPVGPPLETAGLTFIRLNLPSPEVVTGVLLRLYRAKDSASLGLTQIRVIGATSFGDTAFQMCNAAIPDETKLTKSSIGWLRVLNHVISVPNPDSPLLFSLLDAASSTPSLLDSLASLLLLPAPPPALFAPGLKHVLLSLGLHSKALGLSLLEILLHNGAVTFMQGTLPLGKNTTASLESVVELIYMLCTTQDACTLDRLTLLLNWLRTTAEACLKESTHLPPTSMYIHCASVVLWSLQERGVLTNELQTLVSDELFLSVYAWTLQVKEESALKTSLDNVLCSMCYIRPCLFSTLLAKMAILVPAPLDSASISDDRKDYSDLTDDSKGQAGTIPEDTPLVLCELRQLKVSESQLMTVAIASQSPAATATLLNSGLPARLANAVLEYCLTTHHGSSVLTDSDKATNHHNGLTLNAHHVGTILKFFTSLCSTALMKDWLGTPEGSVFWLPLLSYLDAKTSENPGFGYSWELSSVIPHLEALTTKLLSQATSVHPENQQLLARVLSDLISSHMSGFTRRLVLQLLLENEKVLVCIDRPAVNASGEPSSALPHPHPSLGIGHKQHLLLLSTDTTISDILLGHLASASDIPSMVRNSFKPGQSKSVSTSEQSERDPSQLWEIQETLSATLTAGNTAKDKRLKDVKNCAVTSKPIKKRSLSTSADNSVLSFSQMVWSVKHDELTEELPHSMTLSQLLYLYPPTTPYLKLSITPPNSNSNSNTNEDKTSALLNTPSLNTPLQVFSQLGGLALLAHHLPAVNPETFHFPTLDRSEPGSKYMYYCEDQSDQDWVKIDYELYEDMEDINDMTEPESSSGPCKNKKSSEPASGSGLGAAVPPHSLAAFGLFLRLPGYADVLLKDKKKAMYLLRLVLGVTDDGEGGDIFKSTVARSLPTLPFHTLQLLLESTPLSTDDGALLRQTGLDIGVLHLLLTCLAYLTHLPTDLSPLCPAGFQPAVQMSSSSSNQKLNSSSTGSANTTLYNKSDDKSHLYWAKGTGFGTGSTTQNWNIEHALSRQRLEEEHVTALLRVLSAYVGPPDDLSTNSPSTRPLLPLPPLLKQLIRQSCLLPALASYLRNDSVLDMARHIPLYKGVLELIRAMARDPDLAPLLLPPPPDTPGPAHSVDTAPIYILLCNMKSCVDIYLSRLKSNESTKSKVASSGATPSGGVTGSETNKNRKVSWADQDEDLITLVDDIRGTVSLVQSLAQDRHCDTSPYSVSGQVQLSRHGLSPPPLKSLEERYLEIMRALQFDTYDMIAEQDSSGAPSGFKFTVAYHFESLVRSSGDRCHPARMKRLAQETVTLSTALPLSYSSSVFVRCDSDRLDIMKVLITGPSDTPYANGCFEFDVYFPPEYPSAPMQINLCTTGRHSVRFNPNLYNDGKVCLSILNTWHGRPEEKWNAQTSSFLQVLVSIQSLILVSEPYFNEPGYERSRGTAQGTQSSREYNANIAQATVKWAMLEQIRNPTPCFKHVIHTHFWLKRKEIAEQVKGWISELDTQVNDKRTGRSISLNTLALKRHFNFLLEELAKLEVPTGLEDLSEENQLNETQLNEMKLFTSGGGESLPVSPPCSNSASFYSQGDDEETEHILHLEHS</sequence>
<feature type="region of interest" description="Disordered" evidence="29">
    <location>
        <begin position="2183"/>
        <end position="2203"/>
    </location>
</feature>
<evidence type="ECO:0000256" key="25">
    <source>
        <dbReference type="ARBA" id="ARBA00069601"/>
    </source>
</evidence>
<evidence type="ECO:0000313" key="32">
    <source>
        <dbReference type="EMBL" id="CAG6647203.1"/>
    </source>
</evidence>
<evidence type="ECO:0000256" key="6">
    <source>
        <dbReference type="ARBA" id="ARBA00022490"/>
    </source>
</evidence>
<evidence type="ECO:0000256" key="15">
    <source>
        <dbReference type="ARBA" id="ARBA00022753"/>
    </source>
</evidence>
<dbReference type="GO" id="GO:0005634">
    <property type="term" value="C:nucleus"/>
    <property type="evidence" value="ECO:0007669"/>
    <property type="project" value="TreeGrafter"/>
</dbReference>
<feature type="region of interest" description="Disordered" evidence="29">
    <location>
        <begin position="568"/>
        <end position="588"/>
    </location>
</feature>
<keyword evidence="23" id="KW-0131">Cell cycle</keyword>
<evidence type="ECO:0000256" key="19">
    <source>
        <dbReference type="ARBA" id="ARBA00022843"/>
    </source>
</evidence>
<keyword evidence="15" id="KW-0967">Endosome</keyword>
<feature type="compositionally biased region" description="Polar residues" evidence="29">
    <location>
        <begin position="4740"/>
        <end position="4749"/>
    </location>
</feature>
<evidence type="ECO:0000256" key="28">
    <source>
        <dbReference type="ARBA" id="ARBA00081222"/>
    </source>
</evidence>
<evidence type="ECO:0000256" key="22">
    <source>
        <dbReference type="ARBA" id="ARBA00023212"/>
    </source>
</evidence>
<dbReference type="GO" id="GO:0004842">
    <property type="term" value="F:ubiquitin-protein transferase activity"/>
    <property type="evidence" value="ECO:0007669"/>
    <property type="project" value="InterPro"/>
</dbReference>
<dbReference type="SUPFAM" id="SSF54495">
    <property type="entry name" value="UBC-like"/>
    <property type="match status" value="1"/>
</dbReference>
<evidence type="ECO:0000256" key="17">
    <source>
        <dbReference type="ARBA" id="ARBA00022786"/>
    </source>
</evidence>
<feature type="domain" description="DEK-C" evidence="31">
    <location>
        <begin position="587"/>
        <end position="642"/>
    </location>
</feature>
<evidence type="ECO:0000256" key="8">
    <source>
        <dbReference type="ARBA" id="ARBA00022574"/>
    </source>
</evidence>
<evidence type="ECO:0000256" key="10">
    <source>
        <dbReference type="ARBA" id="ARBA00022679"/>
    </source>
</evidence>
<feature type="region of interest" description="Disordered" evidence="29">
    <location>
        <begin position="3886"/>
        <end position="3908"/>
    </location>
</feature>
<evidence type="ECO:0000256" key="23">
    <source>
        <dbReference type="ARBA" id="ARBA00023306"/>
    </source>
</evidence>
<feature type="region of interest" description="Disordered" evidence="29">
    <location>
        <begin position="507"/>
        <end position="532"/>
    </location>
</feature>
<dbReference type="CDD" id="cd23810">
    <property type="entry name" value="UBCc_BIRC6"/>
    <property type="match status" value="1"/>
</dbReference>
<dbReference type="GO" id="GO:0006915">
    <property type="term" value="P:apoptotic process"/>
    <property type="evidence" value="ECO:0007669"/>
    <property type="project" value="UniProtKB-KW"/>
</dbReference>
<dbReference type="Pfam" id="PF12356">
    <property type="entry name" value="BIRC6"/>
    <property type="match status" value="1"/>
</dbReference>
<dbReference type="GO" id="GO:0051301">
    <property type="term" value="P:cell division"/>
    <property type="evidence" value="ECO:0007669"/>
    <property type="project" value="UniProtKB-KW"/>
</dbReference>
<feature type="compositionally biased region" description="Low complexity" evidence="29">
    <location>
        <begin position="2260"/>
        <end position="2274"/>
    </location>
</feature>
<evidence type="ECO:0000256" key="9">
    <source>
        <dbReference type="ARBA" id="ARBA00022618"/>
    </source>
</evidence>
<dbReference type="GO" id="GO:0005768">
    <property type="term" value="C:endosome"/>
    <property type="evidence" value="ECO:0007669"/>
    <property type="project" value="UniProtKB-SubCell"/>
</dbReference>
<keyword evidence="11" id="KW-0646">Protease inhibitor</keyword>
<keyword evidence="13" id="KW-0479">Metal-binding</keyword>
<keyword evidence="18" id="KW-0862">Zinc</keyword>
<feature type="domain" description="UBC core" evidence="30">
    <location>
        <begin position="4463"/>
        <end position="4630"/>
    </location>
</feature>
<dbReference type="Gene3D" id="3.10.110.10">
    <property type="entry name" value="Ubiquitin Conjugating Enzyme"/>
    <property type="match status" value="1"/>
</dbReference>
<dbReference type="GO" id="GO:0042127">
    <property type="term" value="P:regulation of cell population proliferation"/>
    <property type="evidence" value="ECO:0007669"/>
    <property type="project" value="UniProtKB-ARBA"/>
</dbReference>
<dbReference type="InterPro" id="IPR014876">
    <property type="entry name" value="DEK_C"/>
</dbReference>
<evidence type="ECO:0000256" key="18">
    <source>
        <dbReference type="ARBA" id="ARBA00022833"/>
    </source>
</evidence>
<dbReference type="GO" id="GO:0016567">
    <property type="term" value="P:protein ubiquitination"/>
    <property type="evidence" value="ECO:0007669"/>
    <property type="project" value="UniProtKB-ARBA"/>
</dbReference>
<evidence type="ECO:0000256" key="21">
    <source>
        <dbReference type="ARBA" id="ARBA00023136"/>
    </source>
</evidence>
<feature type="compositionally biased region" description="Low complexity" evidence="29">
    <location>
        <begin position="577"/>
        <end position="586"/>
    </location>
</feature>
<dbReference type="GO" id="GO:0005813">
    <property type="term" value="C:centrosome"/>
    <property type="evidence" value="ECO:0007669"/>
    <property type="project" value="UniProtKB-SubCell"/>
</dbReference>
<evidence type="ECO:0000256" key="11">
    <source>
        <dbReference type="ARBA" id="ARBA00022690"/>
    </source>
</evidence>
<keyword evidence="16" id="KW-0498">Mitosis</keyword>
<keyword evidence="6" id="KW-0963">Cytoplasm</keyword>
<feature type="compositionally biased region" description="Polar residues" evidence="29">
    <location>
        <begin position="1693"/>
        <end position="1702"/>
    </location>
</feature>
<keyword evidence="7" id="KW-0597">Phosphoprotein</keyword>
<organism evidence="32">
    <name type="scientific">Cacopsylla melanoneura</name>
    <dbReference type="NCBI Taxonomy" id="428564"/>
    <lineage>
        <taxon>Eukaryota</taxon>
        <taxon>Metazoa</taxon>
        <taxon>Ecdysozoa</taxon>
        <taxon>Arthropoda</taxon>
        <taxon>Hexapoda</taxon>
        <taxon>Insecta</taxon>
        <taxon>Pterygota</taxon>
        <taxon>Neoptera</taxon>
        <taxon>Paraneoptera</taxon>
        <taxon>Hemiptera</taxon>
        <taxon>Sternorrhyncha</taxon>
        <taxon>Psylloidea</taxon>
        <taxon>Psyllidae</taxon>
        <taxon>Psyllinae</taxon>
        <taxon>Cacopsylla</taxon>
    </lineage>
</organism>
<keyword evidence="22" id="KW-0206">Cytoskeleton</keyword>
<evidence type="ECO:0000256" key="2">
    <source>
        <dbReference type="ARBA" id="ARBA00004198"/>
    </source>
</evidence>
<keyword evidence="17" id="KW-0833">Ubl conjugation pathway</keyword>
<dbReference type="GO" id="GO:0004869">
    <property type="term" value="F:cysteine-type endopeptidase inhibitor activity"/>
    <property type="evidence" value="ECO:0007669"/>
    <property type="project" value="TreeGrafter"/>
</dbReference>
<dbReference type="GO" id="GO:0000922">
    <property type="term" value="C:spindle pole"/>
    <property type="evidence" value="ECO:0007669"/>
    <property type="project" value="UniProtKB-SubCell"/>
</dbReference>
<dbReference type="InterPro" id="IPR022103">
    <property type="entry name" value="BIRC6"/>
</dbReference>
<dbReference type="Gene3D" id="1.10.1170.10">
    <property type="entry name" value="Inhibitor Of Apoptosis Protein (2mihbC-IAP-1), Chain A"/>
    <property type="match status" value="1"/>
</dbReference>
<dbReference type="SMART" id="SM00238">
    <property type="entry name" value="BIR"/>
    <property type="match status" value="1"/>
</dbReference>
<comment type="similarity">
    <text evidence="24">Belongs to the BIRC6 family.</text>
</comment>
<evidence type="ECO:0000256" key="16">
    <source>
        <dbReference type="ARBA" id="ARBA00022776"/>
    </source>
</evidence>
<keyword evidence="14" id="KW-0677">Repeat</keyword>
<evidence type="ECO:0000259" key="31">
    <source>
        <dbReference type="PROSITE" id="PS51998"/>
    </source>
</evidence>
<evidence type="ECO:0000256" key="1">
    <source>
        <dbReference type="ARBA" id="ARBA00004177"/>
    </source>
</evidence>
<proteinExistence type="inferred from homology"/>
<evidence type="ECO:0000256" key="12">
    <source>
        <dbReference type="ARBA" id="ARBA00022703"/>
    </source>
</evidence>
<reference evidence="32" key="1">
    <citation type="submission" date="2021-05" db="EMBL/GenBank/DDBJ databases">
        <authorList>
            <person name="Alioto T."/>
            <person name="Alioto T."/>
            <person name="Gomez Garrido J."/>
        </authorList>
    </citation>
    <scope>NUCLEOTIDE SEQUENCE</scope>
</reference>
<dbReference type="InterPro" id="IPR036322">
    <property type="entry name" value="WD40_repeat_dom_sf"/>
</dbReference>
<evidence type="ECO:0000256" key="29">
    <source>
        <dbReference type="SAM" id="MobiDB-lite"/>
    </source>
</evidence>
<dbReference type="InterPro" id="IPR000608">
    <property type="entry name" value="UBC"/>
</dbReference>
<dbReference type="Pfam" id="PF08766">
    <property type="entry name" value="DEK_C"/>
    <property type="match status" value="1"/>
</dbReference>
<evidence type="ECO:0000256" key="20">
    <source>
        <dbReference type="ARBA" id="ARBA00023034"/>
    </source>
</evidence>
<dbReference type="EMBL" id="HBUF01145930">
    <property type="protein sequence ID" value="CAG6647203.1"/>
    <property type="molecule type" value="Transcribed_RNA"/>
</dbReference>
<evidence type="ECO:0000256" key="27">
    <source>
        <dbReference type="ARBA" id="ARBA00079718"/>
    </source>
</evidence>
<dbReference type="GO" id="GO:0043066">
    <property type="term" value="P:negative regulation of apoptotic process"/>
    <property type="evidence" value="ECO:0007669"/>
    <property type="project" value="UniProtKB-ARBA"/>
</dbReference>
<evidence type="ECO:0000256" key="26">
    <source>
        <dbReference type="ARBA" id="ARBA00075349"/>
    </source>
</evidence>
<keyword evidence="19" id="KW-0832">Ubl conjugation</keyword>
<feature type="region of interest" description="Disordered" evidence="29">
    <location>
        <begin position="4326"/>
        <end position="4352"/>
    </location>
</feature>
<dbReference type="FunFam" id="1.10.1170.10:FF:000001">
    <property type="entry name" value="baculoviral IAP repeat-containing protein 6 isoform X1"/>
    <property type="match status" value="1"/>
</dbReference>
<keyword evidence="20" id="KW-0333">Golgi apparatus</keyword>
<evidence type="ECO:0000256" key="24">
    <source>
        <dbReference type="ARBA" id="ARBA00060909"/>
    </source>
</evidence>
<evidence type="ECO:0000256" key="3">
    <source>
        <dbReference type="ARBA" id="ARBA00004214"/>
    </source>
</evidence>
<comment type="subcellular location">
    <subcellularLocation>
        <location evidence="4">Cytoplasm</location>
        <location evidence="4">Cytoskeleton</location>
        <location evidence="4">Microtubule organizing center</location>
        <location evidence="4">Centrosome</location>
    </subcellularLocation>
    <subcellularLocation>
        <location evidence="5">Cytoplasm</location>
        <location evidence="5">Cytoskeleton</location>
        <location evidence="5">Spindle pole</location>
    </subcellularLocation>
    <subcellularLocation>
        <location evidence="1">Endosome</location>
    </subcellularLocation>
    <subcellularLocation>
        <location evidence="2">Golgi apparatus</location>
        <location evidence="2">trans-Golgi network membrane</location>
    </subcellularLocation>
    <subcellularLocation>
        <location evidence="3">Midbody</location>
    </subcellularLocation>
</comment>
<feature type="region of interest" description="Disordered" evidence="29">
    <location>
        <begin position="3982"/>
        <end position="4007"/>
    </location>
</feature>
<evidence type="ECO:0000256" key="14">
    <source>
        <dbReference type="ARBA" id="ARBA00022737"/>
    </source>
</evidence>
<feature type="region of interest" description="Disordered" evidence="29">
    <location>
        <begin position="1668"/>
        <end position="1702"/>
    </location>
</feature>